<feature type="signal peptide" evidence="1">
    <location>
        <begin position="1"/>
        <end position="21"/>
    </location>
</feature>
<dbReference type="AlphaFoldDB" id="A0A0P1I2Y4"/>
<gene>
    <name evidence="2" type="ORF">PH7735_00751</name>
</gene>
<evidence type="ECO:0000313" key="3">
    <source>
        <dbReference type="Proteomes" id="UP000051870"/>
    </source>
</evidence>
<keyword evidence="3" id="KW-1185">Reference proteome</keyword>
<dbReference type="Proteomes" id="UP000051870">
    <property type="component" value="Unassembled WGS sequence"/>
</dbReference>
<dbReference type="PROSITE" id="PS51257">
    <property type="entry name" value="PROKAR_LIPOPROTEIN"/>
    <property type="match status" value="1"/>
</dbReference>
<evidence type="ECO:0008006" key="4">
    <source>
        <dbReference type="Google" id="ProtNLM"/>
    </source>
</evidence>
<dbReference type="EMBL" id="CYTW01000001">
    <property type="protein sequence ID" value="CUJ87348.1"/>
    <property type="molecule type" value="Genomic_DNA"/>
</dbReference>
<protein>
    <recommendedName>
        <fullName evidence="4">Lipoprotein</fullName>
    </recommendedName>
</protein>
<sequence>MHTISKLYPVGALAFAMLASCTTPSSNDGQQRILHVGNLDPSPVISIYVGRPGTTPASRQPTLDLINSNAEGMVDLLPFGANIKSGESKAFNIDDGNGTCVFEVYVKFADGTSSAATDDICKATRNKHSLILSG</sequence>
<organism evidence="2 3">
    <name type="scientific">Shimia thalassica</name>
    <dbReference type="NCBI Taxonomy" id="1715693"/>
    <lineage>
        <taxon>Bacteria</taxon>
        <taxon>Pseudomonadati</taxon>
        <taxon>Pseudomonadota</taxon>
        <taxon>Alphaproteobacteria</taxon>
        <taxon>Rhodobacterales</taxon>
        <taxon>Roseobacteraceae</taxon>
    </lineage>
</organism>
<accession>A0A0P1I2Y4</accession>
<evidence type="ECO:0000256" key="1">
    <source>
        <dbReference type="SAM" id="SignalP"/>
    </source>
</evidence>
<name>A0A0P1I2Y4_9RHOB</name>
<keyword evidence="1" id="KW-0732">Signal</keyword>
<evidence type="ECO:0000313" key="2">
    <source>
        <dbReference type="EMBL" id="CUJ87348.1"/>
    </source>
</evidence>
<feature type="chain" id="PRO_5006064828" description="Lipoprotein" evidence="1">
    <location>
        <begin position="22"/>
        <end position="134"/>
    </location>
</feature>
<proteinExistence type="predicted"/>
<dbReference type="STRING" id="1715693.PH7735_00751"/>
<reference evidence="3" key="1">
    <citation type="submission" date="2015-09" db="EMBL/GenBank/DDBJ databases">
        <authorList>
            <person name="Rodrigo-Torres Lidia"/>
            <person name="Arahal R.David."/>
        </authorList>
    </citation>
    <scope>NUCLEOTIDE SEQUENCE [LARGE SCALE GENOMIC DNA]</scope>
    <source>
        <strain evidence="3">CECT 7735</strain>
    </source>
</reference>